<dbReference type="AlphaFoldDB" id="E5A7T5"/>
<keyword evidence="4" id="KW-0032">Aminotransferase</keyword>
<evidence type="ECO:0000313" key="5">
    <source>
        <dbReference type="Proteomes" id="UP000002668"/>
    </source>
</evidence>
<name>E5A7T5_LEPMJ</name>
<accession>E5A7T5</accession>
<evidence type="ECO:0000256" key="3">
    <source>
        <dbReference type="RuleBase" id="RU003560"/>
    </source>
</evidence>
<evidence type="ECO:0000313" key="4">
    <source>
        <dbReference type="EMBL" id="CBX99680.1"/>
    </source>
</evidence>
<dbReference type="InterPro" id="IPR015421">
    <property type="entry name" value="PyrdxlP-dep_Trfase_major"/>
</dbReference>
<keyword evidence="4" id="KW-0808">Transferase</keyword>
<dbReference type="PANTHER" id="PTHR43094">
    <property type="entry name" value="AMINOTRANSFERASE"/>
    <property type="match status" value="1"/>
</dbReference>
<dbReference type="GO" id="GO:0030170">
    <property type="term" value="F:pyridoxal phosphate binding"/>
    <property type="evidence" value="ECO:0007669"/>
    <property type="project" value="InterPro"/>
</dbReference>
<dbReference type="eggNOG" id="KOG1404">
    <property type="taxonomic scope" value="Eukaryota"/>
</dbReference>
<dbReference type="InParanoid" id="E5A7T5"/>
<dbReference type="GO" id="GO:0008483">
    <property type="term" value="F:transaminase activity"/>
    <property type="evidence" value="ECO:0007669"/>
    <property type="project" value="UniProtKB-KW"/>
</dbReference>
<dbReference type="STRING" id="985895.E5A7T5"/>
<dbReference type="SUPFAM" id="SSF53383">
    <property type="entry name" value="PLP-dependent transferases"/>
    <property type="match status" value="1"/>
</dbReference>
<dbReference type="EMBL" id="FP929136">
    <property type="protein sequence ID" value="CBX99680.1"/>
    <property type="molecule type" value="Genomic_DNA"/>
</dbReference>
<comment type="similarity">
    <text evidence="1 3">Belongs to the class-III pyridoxal-phosphate-dependent aminotransferase family.</text>
</comment>
<dbReference type="PANTHER" id="PTHR43094:SF1">
    <property type="entry name" value="AMINOTRANSFERASE CLASS-III"/>
    <property type="match status" value="1"/>
</dbReference>
<organism evidence="4 5">
    <name type="scientific">Leptosphaeria maculans (strain JN3 / isolate v23.1.3 / race Av1-4-5-6-7-8)</name>
    <name type="common">Blackleg fungus</name>
    <name type="synonym">Phoma lingam</name>
    <dbReference type="NCBI Taxonomy" id="985895"/>
    <lineage>
        <taxon>Eukaryota</taxon>
        <taxon>Fungi</taxon>
        <taxon>Dikarya</taxon>
        <taxon>Ascomycota</taxon>
        <taxon>Pezizomycotina</taxon>
        <taxon>Dothideomycetes</taxon>
        <taxon>Pleosporomycetidae</taxon>
        <taxon>Pleosporales</taxon>
        <taxon>Pleosporineae</taxon>
        <taxon>Leptosphaeriaceae</taxon>
        <taxon>Plenodomus</taxon>
        <taxon>Plenodomus lingam/Leptosphaeria maculans species complex</taxon>
    </lineage>
</organism>
<dbReference type="HOGENOM" id="CLU_016922_4_0_1"/>
<reference evidence="5" key="1">
    <citation type="journal article" date="2011" name="Nat. Commun.">
        <title>Effector diversification within compartments of the Leptosphaeria maculans genome affected by Repeat-Induced Point mutations.</title>
        <authorList>
            <person name="Rouxel T."/>
            <person name="Grandaubert J."/>
            <person name="Hane J.K."/>
            <person name="Hoede C."/>
            <person name="van de Wouw A.P."/>
            <person name="Couloux A."/>
            <person name="Dominguez V."/>
            <person name="Anthouard V."/>
            <person name="Bally P."/>
            <person name="Bourras S."/>
            <person name="Cozijnsen A.J."/>
            <person name="Ciuffetti L.M."/>
            <person name="Degrave A."/>
            <person name="Dilmaghani A."/>
            <person name="Duret L."/>
            <person name="Fudal I."/>
            <person name="Goodwin S.B."/>
            <person name="Gout L."/>
            <person name="Glaser N."/>
            <person name="Linglin J."/>
            <person name="Kema G.H.J."/>
            <person name="Lapalu N."/>
            <person name="Lawrence C.B."/>
            <person name="May K."/>
            <person name="Meyer M."/>
            <person name="Ollivier B."/>
            <person name="Poulain J."/>
            <person name="Schoch C.L."/>
            <person name="Simon A."/>
            <person name="Spatafora J.W."/>
            <person name="Stachowiak A."/>
            <person name="Turgeon B.G."/>
            <person name="Tyler B.M."/>
            <person name="Vincent D."/>
            <person name="Weissenbach J."/>
            <person name="Amselem J."/>
            <person name="Quesneville H."/>
            <person name="Oliver R.P."/>
            <person name="Wincker P."/>
            <person name="Balesdent M.-H."/>
            <person name="Howlett B.J."/>
        </authorList>
    </citation>
    <scope>NUCLEOTIDE SEQUENCE [LARGE SCALE GENOMIC DNA]</scope>
    <source>
        <strain evidence="5">JN3 / isolate v23.1.3 / race Av1-4-5-6-7-8</strain>
    </source>
</reference>
<keyword evidence="5" id="KW-1185">Reference proteome</keyword>
<dbReference type="CDD" id="cd00610">
    <property type="entry name" value="OAT_like"/>
    <property type="match status" value="1"/>
</dbReference>
<dbReference type="Gene3D" id="3.90.1150.10">
    <property type="entry name" value="Aspartate Aminotransferase, domain 1"/>
    <property type="match status" value="1"/>
</dbReference>
<gene>
    <name evidence="4" type="ORF">LEMA_P089190.1</name>
</gene>
<dbReference type="VEuPathDB" id="FungiDB:LEMA_P089190.1"/>
<dbReference type="Proteomes" id="UP000002668">
    <property type="component" value="Genome"/>
</dbReference>
<evidence type="ECO:0000256" key="2">
    <source>
        <dbReference type="ARBA" id="ARBA00022898"/>
    </source>
</evidence>
<sequence length="495" mass="54401">MAPGMICNESDISTPISDIDSDLYSITTDISRLSSTGNRLPRKKYLLHSKIWSQPRLLTAGKGRWWTATDDSGTWRVFDGSGGAAVSCIGYHDQRVFDAMNEQMSTGVSYAPAADFYTDPAYDLAEWVIKSTGHLMGGSDATEAALKMAIQYQTAAKPDPEPSRQFFIARHRSYHGATLASLEISGHDARKQPFRPNFSGKTSFISPCYPYRELMENETEDQYVGRLAEELETEIQRLGPKNVAAFVMEPVVGAALGCVAALPNYLAAMKAVCKRYGVLLIFDEVMCGMGRAGHLHAWQEEMVVPDIQIIGKGLAGGYAELSAILCSPDIHAAFGEGRTGFNHGHTFQNPPVGCAAALTVQRIIEEEDLVEKVRKNGEVLHRKLGERLSYHSNVGDIRGKGHFWGIELVSNKATKAPLPSEKGVAMAIHERGLTREHGIYIYPGSGTMDGKSGDHLIIAPAFNITDDEIDLLVERLGRLVEDYFNDYHRSTKSVL</sequence>
<dbReference type="InterPro" id="IPR005814">
    <property type="entry name" value="Aminotrans_3"/>
</dbReference>
<dbReference type="OrthoDB" id="5419315at2759"/>
<dbReference type="InterPro" id="IPR015424">
    <property type="entry name" value="PyrdxlP-dep_Trfase"/>
</dbReference>
<dbReference type="GO" id="GO:0005829">
    <property type="term" value="C:cytosol"/>
    <property type="evidence" value="ECO:0007669"/>
    <property type="project" value="TreeGrafter"/>
</dbReference>
<keyword evidence="2 3" id="KW-0663">Pyridoxal phosphate</keyword>
<protein>
    <submittedName>
        <fullName evidence="4">Similar to class III aminotransferase</fullName>
    </submittedName>
</protein>
<proteinExistence type="inferred from homology"/>
<dbReference type="OMA" id="YQNFPKT"/>
<dbReference type="Gene3D" id="3.40.640.10">
    <property type="entry name" value="Type I PLP-dependent aspartate aminotransferase-like (Major domain)"/>
    <property type="match status" value="1"/>
</dbReference>
<dbReference type="InterPro" id="IPR015422">
    <property type="entry name" value="PyrdxlP-dep_Trfase_small"/>
</dbReference>
<evidence type="ECO:0000256" key="1">
    <source>
        <dbReference type="ARBA" id="ARBA00008954"/>
    </source>
</evidence>
<dbReference type="Pfam" id="PF00202">
    <property type="entry name" value="Aminotran_3"/>
    <property type="match status" value="1"/>
</dbReference>